<dbReference type="GO" id="GO:0010628">
    <property type="term" value="P:positive regulation of gene expression"/>
    <property type="evidence" value="ECO:0007669"/>
    <property type="project" value="TreeGrafter"/>
</dbReference>
<accession>A0A1M7LDR4</accession>
<sequence length="303" mass="33526">MDKVNLHRLQVFRTVFETLSVTEAARKLKLSQPTVSRHLALFERELELDLFDNVRGRLEPTWEAHRLYDDSNGLFERLHSVSTSVESIRRGAGESLKIVASTALCMSILPAAVGRLYHEIPDLDIQVEGGGLRSQVEALRDGTADVGVGGSMPNSTELRQTMLGRLPLVAVVPNGHALSHKTVFDLRDLEAHGSVMHNPNAPMGSLIADNLEQRGISLHRPLSSFTIPFAIGLARHTRLITVVDWLTASFFAGDDMKIIPLSKPLHVDLAMLELARKPARRSAILFRDALAEAFRNASRAFVY</sequence>
<dbReference type="GO" id="GO:0043565">
    <property type="term" value="F:sequence-specific DNA binding"/>
    <property type="evidence" value="ECO:0007669"/>
    <property type="project" value="TreeGrafter"/>
</dbReference>
<evidence type="ECO:0000313" key="6">
    <source>
        <dbReference type="EMBL" id="SHM76259.1"/>
    </source>
</evidence>
<dbReference type="RefSeq" id="WP_073014274.1">
    <property type="nucleotide sequence ID" value="NZ_FRBW01000003.1"/>
</dbReference>
<dbReference type="EMBL" id="FRBW01000003">
    <property type="protein sequence ID" value="SHM76259.1"/>
    <property type="molecule type" value="Genomic_DNA"/>
</dbReference>
<evidence type="ECO:0000259" key="5">
    <source>
        <dbReference type="PROSITE" id="PS50931"/>
    </source>
</evidence>
<evidence type="ECO:0000256" key="4">
    <source>
        <dbReference type="ARBA" id="ARBA00023163"/>
    </source>
</evidence>
<comment type="similarity">
    <text evidence="1">Belongs to the LysR transcriptional regulatory family.</text>
</comment>
<organism evidence="6 7">
    <name type="scientific">Roseibium suaedae</name>
    <dbReference type="NCBI Taxonomy" id="735517"/>
    <lineage>
        <taxon>Bacteria</taxon>
        <taxon>Pseudomonadati</taxon>
        <taxon>Pseudomonadota</taxon>
        <taxon>Alphaproteobacteria</taxon>
        <taxon>Hyphomicrobiales</taxon>
        <taxon>Stappiaceae</taxon>
        <taxon>Roseibium</taxon>
    </lineage>
</organism>
<evidence type="ECO:0000256" key="2">
    <source>
        <dbReference type="ARBA" id="ARBA00023015"/>
    </source>
</evidence>
<dbReference type="InterPro" id="IPR005119">
    <property type="entry name" value="LysR_subst-bd"/>
</dbReference>
<evidence type="ECO:0000313" key="7">
    <source>
        <dbReference type="Proteomes" id="UP000186002"/>
    </source>
</evidence>
<dbReference type="PANTHER" id="PTHR30427:SF1">
    <property type="entry name" value="TRANSCRIPTIONAL ACTIVATOR PROTEIN LYSR"/>
    <property type="match status" value="1"/>
</dbReference>
<keyword evidence="4" id="KW-0804">Transcription</keyword>
<dbReference type="InterPro" id="IPR000847">
    <property type="entry name" value="LysR_HTH_N"/>
</dbReference>
<evidence type="ECO:0000256" key="3">
    <source>
        <dbReference type="ARBA" id="ARBA00023125"/>
    </source>
</evidence>
<dbReference type="Pfam" id="PF00126">
    <property type="entry name" value="HTH_1"/>
    <property type="match status" value="1"/>
</dbReference>
<dbReference type="PANTHER" id="PTHR30427">
    <property type="entry name" value="TRANSCRIPTIONAL ACTIVATOR PROTEIN LYSR"/>
    <property type="match status" value="1"/>
</dbReference>
<dbReference type="Proteomes" id="UP000186002">
    <property type="component" value="Unassembled WGS sequence"/>
</dbReference>
<dbReference type="GO" id="GO:0003700">
    <property type="term" value="F:DNA-binding transcription factor activity"/>
    <property type="evidence" value="ECO:0007669"/>
    <property type="project" value="InterPro"/>
</dbReference>
<dbReference type="Pfam" id="PF03466">
    <property type="entry name" value="LysR_substrate"/>
    <property type="match status" value="1"/>
</dbReference>
<keyword evidence="2" id="KW-0805">Transcription regulation</keyword>
<reference evidence="6 7" key="1">
    <citation type="submission" date="2016-11" db="EMBL/GenBank/DDBJ databases">
        <authorList>
            <person name="Jaros S."/>
            <person name="Januszkiewicz K."/>
            <person name="Wedrychowicz H."/>
        </authorList>
    </citation>
    <scope>NUCLEOTIDE SEQUENCE [LARGE SCALE GENOMIC DNA]</scope>
    <source>
        <strain evidence="6 7">DSM 22153</strain>
    </source>
</reference>
<keyword evidence="3 6" id="KW-0238">DNA-binding</keyword>
<proteinExistence type="inferred from homology"/>
<protein>
    <submittedName>
        <fullName evidence="6">DNA-binding transcriptional regulator, LysR family</fullName>
    </submittedName>
</protein>
<keyword evidence="7" id="KW-1185">Reference proteome</keyword>
<evidence type="ECO:0000256" key="1">
    <source>
        <dbReference type="ARBA" id="ARBA00009437"/>
    </source>
</evidence>
<dbReference type="Gene3D" id="3.40.190.290">
    <property type="match status" value="1"/>
</dbReference>
<dbReference type="AlphaFoldDB" id="A0A1M7LDR4"/>
<dbReference type="SUPFAM" id="SSF53850">
    <property type="entry name" value="Periplasmic binding protein-like II"/>
    <property type="match status" value="1"/>
</dbReference>
<dbReference type="OrthoDB" id="8479870at2"/>
<gene>
    <name evidence="6" type="ORF">SAMN05444272_3174</name>
</gene>
<dbReference type="InterPro" id="IPR036390">
    <property type="entry name" value="WH_DNA-bd_sf"/>
</dbReference>
<dbReference type="Gene3D" id="1.10.10.10">
    <property type="entry name" value="Winged helix-like DNA-binding domain superfamily/Winged helix DNA-binding domain"/>
    <property type="match status" value="1"/>
</dbReference>
<feature type="domain" description="HTH lysR-type" evidence="5">
    <location>
        <begin position="4"/>
        <end position="61"/>
    </location>
</feature>
<dbReference type="InterPro" id="IPR036388">
    <property type="entry name" value="WH-like_DNA-bd_sf"/>
</dbReference>
<name>A0A1M7LDR4_9HYPH</name>
<dbReference type="PROSITE" id="PS50931">
    <property type="entry name" value="HTH_LYSR"/>
    <property type="match status" value="1"/>
</dbReference>
<dbReference type="CDD" id="cd05466">
    <property type="entry name" value="PBP2_LTTR_substrate"/>
    <property type="match status" value="1"/>
</dbReference>
<dbReference type="SUPFAM" id="SSF46785">
    <property type="entry name" value="Winged helix' DNA-binding domain"/>
    <property type="match status" value="1"/>
</dbReference>
<dbReference type="STRING" id="735517.SAMN05444272_3174"/>